<dbReference type="EMBL" id="VFML01000001">
    <property type="protein sequence ID" value="TQJ00710.1"/>
    <property type="molecule type" value="Genomic_DNA"/>
</dbReference>
<dbReference type="SUPFAM" id="SSF51735">
    <property type="entry name" value="NAD(P)-binding Rossmann-fold domains"/>
    <property type="match status" value="1"/>
</dbReference>
<dbReference type="AlphaFoldDB" id="A0A542DCB4"/>
<proteinExistence type="predicted"/>
<protein>
    <submittedName>
        <fullName evidence="2">Uncharacterized protein YbjT (DUF2867 family)</fullName>
    </submittedName>
</protein>
<evidence type="ECO:0000313" key="3">
    <source>
        <dbReference type="Proteomes" id="UP000320876"/>
    </source>
</evidence>
<evidence type="ECO:0000313" key="2">
    <source>
        <dbReference type="EMBL" id="TQJ00710.1"/>
    </source>
</evidence>
<gene>
    <name evidence="2" type="ORF">FB471_0356</name>
</gene>
<dbReference type="Pfam" id="PF13460">
    <property type="entry name" value="NAD_binding_10"/>
    <property type="match status" value="1"/>
</dbReference>
<keyword evidence="3" id="KW-1185">Reference proteome</keyword>
<dbReference type="Gene3D" id="3.40.50.720">
    <property type="entry name" value="NAD(P)-binding Rossmann-like Domain"/>
    <property type="match status" value="1"/>
</dbReference>
<dbReference type="Gene3D" id="3.90.25.10">
    <property type="entry name" value="UDP-galactose 4-epimerase, domain 1"/>
    <property type="match status" value="1"/>
</dbReference>
<dbReference type="RefSeq" id="WP_141995605.1">
    <property type="nucleotide sequence ID" value="NZ_VFML01000001.1"/>
</dbReference>
<dbReference type="InterPro" id="IPR036291">
    <property type="entry name" value="NAD(P)-bd_dom_sf"/>
</dbReference>
<dbReference type="PANTHER" id="PTHR43162">
    <property type="match status" value="1"/>
</dbReference>
<feature type="domain" description="NAD(P)-binding" evidence="1">
    <location>
        <begin position="11"/>
        <end position="183"/>
    </location>
</feature>
<dbReference type="InterPro" id="IPR051604">
    <property type="entry name" value="Ergot_Alk_Oxidoreductase"/>
</dbReference>
<accession>A0A542DCB4</accession>
<sequence>MSEHTPVLVIGATGHVGGQVATQLRAGGRPVRALVRDPASATLPPGVTPVRGDLSTPESLDAAATGVEAAFLMWPLPDAGPATGVLAALARHVRRLVFLSSAAVQPENAEGLGRIGELHAGVEQAIRRSGLEWTFLRPYGFATNLLNWAPYVREGAVPGVHGAATMTLIHERDIAAVAVAALTRSGHAGAAYELTGPEQLTQVEQARIIGEVIGRPVRWEEVSPDTARKGLLRWLPDSFAEVYLEGLARTRTELLPVTDTVERVTGVPARTFREWVADHADDFR</sequence>
<dbReference type="PANTHER" id="PTHR43162:SF1">
    <property type="entry name" value="PRESTALK A DIFFERENTIATION PROTEIN A"/>
    <property type="match status" value="1"/>
</dbReference>
<evidence type="ECO:0000259" key="1">
    <source>
        <dbReference type="Pfam" id="PF13460"/>
    </source>
</evidence>
<organism evidence="2 3">
    <name type="scientific">Amycolatopsis cihanbeyliensis</name>
    <dbReference type="NCBI Taxonomy" id="1128664"/>
    <lineage>
        <taxon>Bacteria</taxon>
        <taxon>Bacillati</taxon>
        <taxon>Actinomycetota</taxon>
        <taxon>Actinomycetes</taxon>
        <taxon>Pseudonocardiales</taxon>
        <taxon>Pseudonocardiaceae</taxon>
        <taxon>Amycolatopsis</taxon>
    </lineage>
</organism>
<comment type="caution">
    <text evidence="2">The sequence shown here is derived from an EMBL/GenBank/DDBJ whole genome shotgun (WGS) entry which is preliminary data.</text>
</comment>
<reference evidence="2 3" key="1">
    <citation type="submission" date="2019-06" db="EMBL/GenBank/DDBJ databases">
        <title>Sequencing the genomes of 1000 actinobacteria strains.</title>
        <authorList>
            <person name="Klenk H.-P."/>
        </authorList>
    </citation>
    <scope>NUCLEOTIDE SEQUENCE [LARGE SCALE GENOMIC DNA]</scope>
    <source>
        <strain evidence="2 3">DSM 45679</strain>
    </source>
</reference>
<dbReference type="InterPro" id="IPR016040">
    <property type="entry name" value="NAD(P)-bd_dom"/>
</dbReference>
<name>A0A542DCB4_AMYCI</name>
<dbReference type="OrthoDB" id="3207931at2"/>
<dbReference type="Proteomes" id="UP000320876">
    <property type="component" value="Unassembled WGS sequence"/>
</dbReference>